<feature type="region of interest" description="Disordered" evidence="1">
    <location>
        <begin position="388"/>
        <end position="418"/>
    </location>
</feature>
<feature type="region of interest" description="Disordered" evidence="1">
    <location>
        <begin position="217"/>
        <end position="269"/>
    </location>
</feature>
<protein>
    <recommendedName>
        <fullName evidence="2">Small acidic protein-like domain-containing protein</fullName>
    </recommendedName>
</protein>
<evidence type="ECO:0000259" key="2">
    <source>
        <dbReference type="Pfam" id="PF15477"/>
    </source>
</evidence>
<feature type="region of interest" description="Disordered" evidence="1">
    <location>
        <begin position="435"/>
        <end position="523"/>
    </location>
</feature>
<sequence>MPRGWPAAARREQPPRSPPGAAALRGTGGNPGSGSSEAGPAHPPARGGEARRPPPPWGAERGRAAPRPRRRGALTCAHPLPEAGGAARRHVAPRYRGNRRAGPRGSCSGAAGAARGRGRMVIQKKRKEVREEPVQKKKKLKSSRSQIIIQIEKDSQFVIKTEDDQLETKTKVKKKENLKDECLDQLELKNNKKKGIKKKVSSELAHSESFVNIERHLDSEPQEESEEQIKTLKKKKKKVQCHSRLSLENNQSSDVKPSRHHADGTEENEFTFKKRRKITALYLELDGKVTKKKKKEGIFSLSLEDIQDSEHKQSEKVCKKQRKYISQQTAFMGKPHETDVIQNDGKIYVRRQKRKKGKSNSFLPLADNQDICGVPESLVALSDFRKRQRKNSQEITLTNSEEEDTAENSGSIKETKRTKNRSKCVSFLTCEDYQDHSHRVPDEPLQAQQEAESEEKELSGKKSRKNIKGNNEVIKKKKKNQKKEEDTTYPEGSLNNDSASKSQIITLLENNKKKERKKNKEQAECVTGDVIDKVLCDSNHMTCDRKRKKRTKEPPQDFTEDPVSKANTKKIRREDMGNKTLDTKFGQWSTAAFRSSEEEKKFFRLMGGFKKGSVPVQNLSAATNKPNMALNREGEEKLQQALKMEFDKAMDLKQHRRIGLGFQPAANKKVYIDKYTSRSIKFED</sequence>
<dbReference type="Ensembl" id="ENSFTIT00000025796.1">
    <property type="protein sequence ID" value="ENSFTIP00000024757.1"/>
    <property type="gene ID" value="ENSFTIG00000015788.1"/>
</dbReference>
<feature type="compositionally biased region" description="Basic residues" evidence="1">
    <location>
        <begin position="116"/>
        <end position="127"/>
    </location>
</feature>
<dbReference type="PANTHER" id="PTHR22426:SF1">
    <property type="entry name" value="LYSINE-RICH NUCLEOLAR PROTEIN 1"/>
    <property type="match status" value="1"/>
</dbReference>
<dbReference type="Proteomes" id="UP000694562">
    <property type="component" value="Unplaced"/>
</dbReference>
<feature type="compositionally biased region" description="Basic residues" evidence="1">
    <location>
        <begin position="231"/>
        <end position="241"/>
    </location>
</feature>
<dbReference type="PANTHER" id="PTHR22426">
    <property type="entry name" value="ARGININE_SERINE-RICH COILED-COIL PROTEIN 2"/>
    <property type="match status" value="1"/>
</dbReference>
<evidence type="ECO:0000313" key="3">
    <source>
        <dbReference type="Ensembl" id="ENSFTIP00000024757.1"/>
    </source>
</evidence>
<feature type="compositionally biased region" description="Low complexity" evidence="1">
    <location>
        <begin position="37"/>
        <end position="47"/>
    </location>
</feature>
<organism evidence="3 4">
    <name type="scientific">Falco tinnunculus</name>
    <name type="common">Common kestrel</name>
    <dbReference type="NCBI Taxonomy" id="100819"/>
    <lineage>
        <taxon>Eukaryota</taxon>
        <taxon>Metazoa</taxon>
        <taxon>Chordata</taxon>
        <taxon>Craniata</taxon>
        <taxon>Vertebrata</taxon>
        <taxon>Euteleostomi</taxon>
        <taxon>Archelosauria</taxon>
        <taxon>Archosauria</taxon>
        <taxon>Dinosauria</taxon>
        <taxon>Saurischia</taxon>
        <taxon>Theropoda</taxon>
        <taxon>Coelurosauria</taxon>
        <taxon>Aves</taxon>
        <taxon>Neognathae</taxon>
        <taxon>Neoaves</taxon>
        <taxon>Telluraves</taxon>
        <taxon>Australaves</taxon>
        <taxon>Falconiformes</taxon>
        <taxon>Falconidae</taxon>
        <taxon>Falco</taxon>
    </lineage>
</organism>
<feature type="compositionally biased region" description="Polar residues" evidence="1">
    <location>
        <begin position="246"/>
        <end position="255"/>
    </location>
</feature>
<reference evidence="3" key="1">
    <citation type="submission" date="2025-08" db="UniProtKB">
        <authorList>
            <consortium name="Ensembl"/>
        </authorList>
    </citation>
    <scope>IDENTIFICATION</scope>
</reference>
<proteinExistence type="predicted"/>
<feature type="compositionally biased region" description="Polar residues" evidence="1">
    <location>
        <begin position="493"/>
        <end position="505"/>
    </location>
</feature>
<feature type="region of interest" description="Disordered" evidence="1">
    <location>
        <begin position="543"/>
        <end position="578"/>
    </location>
</feature>
<accession>A0A8C4V9Q6</accession>
<feature type="compositionally biased region" description="Low complexity" evidence="1">
    <location>
        <begin position="103"/>
        <end position="114"/>
    </location>
</feature>
<feature type="domain" description="Small acidic protein-like" evidence="2">
    <location>
        <begin position="588"/>
        <end position="661"/>
    </location>
</feature>
<keyword evidence="4" id="KW-1185">Reference proteome</keyword>
<feature type="compositionally biased region" description="Basic residues" evidence="1">
    <location>
        <begin position="87"/>
        <end position="102"/>
    </location>
</feature>
<name>A0A8C4V9Q6_FALTI</name>
<dbReference type="Pfam" id="PF15477">
    <property type="entry name" value="SMAP"/>
    <property type="match status" value="1"/>
</dbReference>
<reference evidence="3" key="2">
    <citation type="submission" date="2025-09" db="UniProtKB">
        <authorList>
            <consortium name="Ensembl"/>
        </authorList>
    </citation>
    <scope>IDENTIFICATION</scope>
</reference>
<evidence type="ECO:0000313" key="4">
    <source>
        <dbReference type="Proteomes" id="UP000694562"/>
    </source>
</evidence>
<evidence type="ECO:0000256" key="1">
    <source>
        <dbReference type="SAM" id="MobiDB-lite"/>
    </source>
</evidence>
<feature type="region of interest" description="Disordered" evidence="1">
    <location>
        <begin position="1"/>
        <end position="144"/>
    </location>
</feature>
<dbReference type="AlphaFoldDB" id="A0A8C4V9Q6"/>
<dbReference type="InterPro" id="IPR028124">
    <property type="entry name" value="SMAP_dom"/>
</dbReference>